<sequence length="270" mass="28667">MAASLFVAAAAVEKIASAFVVTEPLKNPQMDGCFSVGGRGVACGELRDEVCHVAGFQTLTSHMTSHVAVPQAYYLLLALMLGQPVKTAPTPAKLELSSIWSYVFGSPVTGASPPIGNVSGRASLCPEAFITLLAMIRTIISPGFVGPPWLDACSRTLLELVQFLHLHNEDLAPALLTCDVVTALALTLFPANNGDLLTTPHSDKRGNLLSDMEVVCPGRGCKSLTQHPARRDVVALLERLVLDSLLMPPPNKPPHVIDFILDAPPEECGS</sequence>
<dbReference type="GeneID" id="108666592"/>
<feature type="chain" id="PRO_5034768415" evidence="2">
    <location>
        <begin position="19"/>
        <end position="270"/>
    </location>
</feature>
<dbReference type="AlphaFoldDB" id="A0A8B7N545"/>
<gene>
    <name evidence="4" type="primary">LOC108666592</name>
</gene>
<evidence type="ECO:0000313" key="4">
    <source>
        <dbReference type="RefSeq" id="XP_018008987.1"/>
    </source>
</evidence>
<dbReference type="PANTHER" id="PTHR46108">
    <property type="entry name" value="BLUE CHEESE"/>
    <property type="match status" value="1"/>
</dbReference>
<proteinExistence type="predicted"/>
<keyword evidence="2" id="KW-0732">Signal</keyword>
<dbReference type="OMA" id="LRDEVCH"/>
<evidence type="ECO:0000256" key="1">
    <source>
        <dbReference type="ARBA" id="ARBA00022574"/>
    </source>
</evidence>
<dbReference type="InterPro" id="IPR051944">
    <property type="entry name" value="BEACH_domain_protein"/>
</dbReference>
<reference evidence="4" key="1">
    <citation type="submission" date="2025-08" db="UniProtKB">
        <authorList>
            <consortium name="RefSeq"/>
        </authorList>
    </citation>
    <scope>IDENTIFICATION</scope>
    <source>
        <tissue evidence="4">Whole organism</tissue>
    </source>
</reference>
<keyword evidence="3" id="KW-1185">Reference proteome</keyword>
<dbReference type="Proteomes" id="UP000694843">
    <property type="component" value="Unplaced"/>
</dbReference>
<accession>A0A8B7N545</accession>
<dbReference type="KEGG" id="hazt:108666592"/>
<dbReference type="RefSeq" id="XP_018008987.1">
    <property type="nucleotide sequence ID" value="XM_018153498.1"/>
</dbReference>
<dbReference type="OrthoDB" id="10018316at2759"/>
<evidence type="ECO:0000313" key="3">
    <source>
        <dbReference type="Proteomes" id="UP000694843"/>
    </source>
</evidence>
<keyword evidence="1" id="KW-0853">WD repeat</keyword>
<feature type="signal peptide" evidence="2">
    <location>
        <begin position="1"/>
        <end position="18"/>
    </location>
</feature>
<dbReference type="PANTHER" id="PTHR46108:SF4">
    <property type="entry name" value="BLUE CHEESE"/>
    <property type="match status" value="1"/>
</dbReference>
<protein>
    <submittedName>
        <fullName evidence="4">WD repeat and FYVE domain-containing protein 3</fullName>
    </submittedName>
</protein>
<evidence type="ECO:0000256" key="2">
    <source>
        <dbReference type="SAM" id="SignalP"/>
    </source>
</evidence>
<name>A0A8B7N545_HYAAZ</name>
<organism evidence="3 4">
    <name type="scientific">Hyalella azteca</name>
    <name type="common">Amphipod</name>
    <dbReference type="NCBI Taxonomy" id="294128"/>
    <lineage>
        <taxon>Eukaryota</taxon>
        <taxon>Metazoa</taxon>
        <taxon>Ecdysozoa</taxon>
        <taxon>Arthropoda</taxon>
        <taxon>Crustacea</taxon>
        <taxon>Multicrustacea</taxon>
        <taxon>Malacostraca</taxon>
        <taxon>Eumalacostraca</taxon>
        <taxon>Peracarida</taxon>
        <taxon>Amphipoda</taxon>
        <taxon>Senticaudata</taxon>
        <taxon>Talitrida</taxon>
        <taxon>Talitroidea</taxon>
        <taxon>Hyalellidae</taxon>
        <taxon>Hyalella</taxon>
    </lineage>
</organism>